<organism evidence="1 2">
    <name type="scientific">Phaeodactylibacter xiamenensis</name>
    <dbReference type="NCBI Taxonomy" id="1524460"/>
    <lineage>
        <taxon>Bacteria</taxon>
        <taxon>Pseudomonadati</taxon>
        <taxon>Bacteroidota</taxon>
        <taxon>Saprospiria</taxon>
        <taxon>Saprospirales</taxon>
        <taxon>Haliscomenobacteraceae</taxon>
        <taxon>Phaeodactylibacter</taxon>
    </lineage>
</organism>
<accession>A0A098SA35</accession>
<evidence type="ECO:0000313" key="1">
    <source>
        <dbReference type="EMBL" id="KGE87947.1"/>
    </source>
</evidence>
<proteinExistence type="predicted"/>
<dbReference type="EMBL" id="JPOS01000029">
    <property type="protein sequence ID" value="KGE87947.1"/>
    <property type="molecule type" value="Genomic_DNA"/>
</dbReference>
<sequence length="133" mass="15362">MNSFEDSVKILRQTSESKAQLDILRNGQVLLQVFRATDVKAWETKVDCEQDDELFIALFFHAAKLSNSENFDRFLKSELIELFQKVNLGIDTFLLSTKIYFTNGEVLNVITKVLQSVYQLSPGEQLEFRVNSY</sequence>
<keyword evidence="2" id="KW-1185">Reference proteome</keyword>
<comment type="caution">
    <text evidence="1">The sequence shown here is derived from an EMBL/GenBank/DDBJ whole genome shotgun (WGS) entry which is preliminary data.</text>
</comment>
<dbReference type="Proteomes" id="UP000029736">
    <property type="component" value="Unassembled WGS sequence"/>
</dbReference>
<dbReference type="STRING" id="1524460.IX84_12560"/>
<reference evidence="1 2" key="1">
    <citation type="journal article" date="2014" name="Int. J. Syst. Evol. Microbiol.">
        <title>Phaeodactylibacter xiamenensis gen. nov., sp. nov., a member of the family Saprospiraceae isolated from the marine alga Phaeodactylum tricornutum.</title>
        <authorList>
            <person name="Chen Z.Jr."/>
            <person name="Lei X."/>
            <person name="Lai Q."/>
            <person name="Li Y."/>
            <person name="Zhang B."/>
            <person name="Zhang J."/>
            <person name="Zhang H."/>
            <person name="Yang L."/>
            <person name="Zheng W."/>
            <person name="Tian Y."/>
            <person name="Yu Z."/>
            <person name="Xu H.Jr."/>
            <person name="Zheng T."/>
        </authorList>
    </citation>
    <scope>NUCLEOTIDE SEQUENCE [LARGE SCALE GENOMIC DNA]</scope>
    <source>
        <strain evidence="1 2">KD52</strain>
    </source>
</reference>
<gene>
    <name evidence="1" type="ORF">IX84_12560</name>
</gene>
<dbReference type="AlphaFoldDB" id="A0A098SA35"/>
<evidence type="ECO:0000313" key="2">
    <source>
        <dbReference type="Proteomes" id="UP000029736"/>
    </source>
</evidence>
<protein>
    <submittedName>
        <fullName evidence="1">Uncharacterized protein</fullName>
    </submittedName>
</protein>
<dbReference type="RefSeq" id="WP_152605014.1">
    <property type="nucleotide sequence ID" value="NZ_JBKAGJ010000012.1"/>
</dbReference>
<name>A0A098SA35_9BACT</name>